<organism evidence="2 3">
    <name type="scientific">Bartonella bovis m02</name>
    <dbReference type="NCBI Taxonomy" id="1094492"/>
    <lineage>
        <taxon>Bacteria</taxon>
        <taxon>Pseudomonadati</taxon>
        <taxon>Pseudomonadota</taxon>
        <taxon>Alphaproteobacteria</taxon>
        <taxon>Hyphomicrobiales</taxon>
        <taxon>Bartonellaceae</taxon>
        <taxon>Bartonella</taxon>
    </lineage>
</organism>
<dbReference type="SUPFAM" id="SSF51161">
    <property type="entry name" value="Trimeric LpxA-like enzymes"/>
    <property type="match status" value="1"/>
</dbReference>
<dbReference type="InterPro" id="IPR011004">
    <property type="entry name" value="Trimer_LpxA-like_sf"/>
</dbReference>
<evidence type="ECO:0000313" key="2">
    <source>
        <dbReference type="EMBL" id="ENN93228.1"/>
    </source>
</evidence>
<protein>
    <recommendedName>
        <fullName evidence="1">dATP/dGTP diphosphohydrolase N-terminal domain-containing protein</fullName>
    </recommendedName>
</protein>
<dbReference type="Proteomes" id="UP000014026">
    <property type="component" value="Unassembled WGS sequence"/>
</dbReference>
<reference evidence="2 3" key="1">
    <citation type="journal article" date="2013" name="PLoS Genet.">
        <title>A gene transfer agent and a dynamic repertoire of secretion systems hold the keys to the explosive radiation of the emerging pathogen Bartonella.</title>
        <authorList>
            <person name="Guy L."/>
            <person name="Nystedt B."/>
            <person name="Toft C."/>
            <person name="Zaremba-Niedzwiedzka K."/>
            <person name="Berglund E.C."/>
            <person name="Granberg F."/>
            <person name="Naslund K."/>
            <person name="Eriksson A.S."/>
            <person name="Andersson S.G."/>
        </authorList>
    </citation>
    <scope>NUCLEOTIDE SEQUENCE [LARGE SCALE GENOMIC DNA]</scope>
    <source>
        <strain evidence="3">m02</strain>
    </source>
</reference>
<evidence type="ECO:0000259" key="1">
    <source>
        <dbReference type="Pfam" id="PF18909"/>
    </source>
</evidence>
<dbReference type="STRING" id="1094492.m02_02340"/>
<gene>
    <name evidence="2" type="ORF">m02_02340</name>
</gene>
<dbReference type="InterPro" id="IPR044038">
    <property type="entry name" value="dATP/dGTP_diPOhydrolase_N"/>
</dbReference>
<dbReference type="HOGENOM" id="CLU_082054_0_0_5"/>
<feature type="domain" description="dATP/dGTP diphosphohydrolase N-terminal" evidence="1">
    <location>
        <begin position="173"/>
        <end position="266"/>
    </location>
</feature>
<accession>N6USW8</accession>
<name>N6USW8_9HYPH</name>
<dbReference type="AlphaFoldDB" id="N6USW8"/>
<dbReference type="EMBL" id="AGWB01000003">
    <property type="protein sequence ID" value="ENN93228.1"/>
    <property type="molecule type" value="Genomic_DNA"/>
</dbReference>
<comment type="caution">
    <text evidence="2">The sequence shown here is derived from an EMBL/GenBank/DDBJ whole genome shotgun (WGS) entry which is preliminary data.</text>
</comment>
<dbReference type="Gene3D" id="2.160.10.10">
    <property type="entry name" value="Hexapeptide repeat proteins"/>
    <property type="match status" value="1"/>
</dbReference>
<evidence type="ECO:0000313" key="3">
    <source>
        <dbReference type="Proteomes" id="UP000014026"/>
    </source>
</evidence>
<proteinExistence type="predicted"/>
<dbReference type="PATRIC" id="fig|1094492.3.peg.248"/>
<sequence>MKIKYELTEESRQVHILRFGMEYTHTLYRIRALRNFGNVKVGDLGGFIETEDNLSHYGDCWVGDDAYVYDNAWMHGDALVSGNADVFDNAQVHGNARGYGNAQVYGDAHIYDNALVHGKAHVCCCGEVCGEAEVAGNAWVVGENKICSGKYFGDNAEIDTSTCTERDVKAVCKDDAHKSRVDLIPPSALIAIGHVLAVGARKYGANNWRNGMDWSRLHGAALRHLLAWFNGEDKDPESGLSHLAHAACCLLFLMDYDIQQIGCDDRPQIKTVMS</sequence>
<dbReference type="Pfam" id="PF18909">
    <property type="entry name" value="dGTP_diPhyd_N"/>
    <property type="match status" value="1"/>
</dbReference>
<dbReference type="RefSeq" id="WP_010702052.1">
    <property type="nucleotide sequence ID" value="NZ_KB915625.1"/>
</dbReference>